<evidence type="ECO:0000313" key="4">
    <source>
        <dbReference type="Proteomes" id="UP001597369"/>
    </source>
</evidence>
<dbReference type="Pfam" id="PF07978">
    <property type="entry name" value="NIPSNAP"/>
    <property type="match status" value="1"/>
</dbReference>
<protein>
    <submittedName>
        <fullName evidence="3">NIPSNAP family protein</fullName>
    </submittedName>
</protein>
<keyword evidence="4" id="KW-1185">Reference proteome</keyword>
<evidence type="ECO:0000256" key="1">
    <source>
        <dbReference type="SAM" id="SignalP"/>
    </source>
</evidence>
<organism evidence="3 4">
    <name type="scientific">Pontibacter silvestris</name>
    <dbReference type="NCBI Taxonomy" id="2305183"/>
    <lineage>
        <taxon>Bacteria</taxon>
        <taxon>Pseudomonadati</taxon>
        <taxon>Bacteroidota</taxon>
        <taxon>Cytophagia</taxon>
        <taxon>Cytophagales</taxon>
        <taxon>Hymenobacteraceae</taxon>
        <taxon>Pontibacter</taxon>
    </lineage>
</organism>
<dbReference type="RefSeq" id="WP_229960404.1">
    <property type="nucleotide sequence ID" value="NZ_JAJJWI010000008.1"/>
</dbReference>
<proteinExistence type="predicted"/>
<sequence length="266" mass="30763">MSKRFRLLSFCTLCLTMALLLFSSPAFSVAPERELYELKIYHLKSKAQEERVDKFLQQAYIPALHRAGIKKVGVFKPVEGDTAAGKRIYVYIPYNSPDQFFKLPKTLQNDQKFVTDGKDYVDAAHDNPAYSRIETILLQAFPDMPQFQAPDLKAPKNERVYELRSYEGPTEKLYQNKVQMFNQGNEIGIFKRLGFNAVFYAEVLAGSHMPNLMYMTTFENKASRDEHWKAFGGDTEWKKLSAMPEYQNNMSHADIFFLQPTNYSEI</sequence>
<feature type="domain" description="NIPSNAP" evidence="2">
    <location>
        <begin position="161"/>
        <end position="264"/>
    </location>
</feature>
<name>A0ABW4WY06_9BACT</name>
<gene>
    <name evidence="3" type="ORF">ACFSKU_06865</name>
</gene>
<dbReference type="Proteomes" id="UP001597369">
    <property type="component" value="Unassembled WGS sequence"/>
</dbReference>
<dbReference type="SUPFAM" id="SSF54909">
    <property type="entry name" value="Dimeric alpha+beta barrel"/>
    <property type="match status" value="2"/>
</dbReference>
<dbReference type="InterPro" id="IPR011008">
    <property type="entry name" value="Dimeric_a/b-barrel"/>
</dbReference>
<dbReference type="InterPro" id="IPR012577">
    <property type="entry name" value="NIPSNAP"/>
</dbReference>
<evidence type="ECO:0000259" key="2">
    <source>
        <dbReference type="Pfam" id="PF07978"/>
    </source>
</evidence>
<evidence type="ECO:0000313" key="3">
    <source>
        <dbReference type="EMBL" id="MFD2066600.1"/>
    </source>
</evidence>
<comment type="caution">
    <text evidence="3">The sequence shown here is derived from an EMBL/GenBank/DDBJ whole genome shotgun (WGS) entry which is preliminary data.</text>
</comment>
<keyword evidence="1" id="KW-0732">Signal</keyword>
<dbReference type="EMBL" id="JBHUHV010000022">
    <property type="protein sequence ID" value="MFD2066600.1"/>
    <property type="molecule type" value="Genomic_DNA"/>
</dbReference>
<feature type="chain" id="PRO_5047305630" evidence="1">
    <location>
        <begin position="29"/>
        <end position="266"/>
    </location>
</feature>
<reference evidence="4" key="1">
    <citation type="journal article" date="2019" name="Int. J. Syst. Evol. Microbiol.">
        <title>The Global Catalogue of Microorganisms (GCM) 10K type strain sequencing project: providing services to taxonomists for standard genome sequencing and annotation.</title>
        <authorList>
            <consortium name="The Broad Institute Genomics Platform"/>
            <consortium name="The Broad Institute Genome Sequencing Center for Infectious Disease"/>
            <person name="Wu L."/>
            <person name="Ma J."/>
        </authorList>
    </citation>
    <scope>NUCLEOTIDE SEQUENCE [LARGE SCALE GENOMIC DNA]</scope>
    <source>
        <strain evidence="4">JCM 16545</strain>
    </source>
</reference>
<dbReference type="Gene3D" id="3.30.70.100">
    <property type="match status" value="2"/>
</dbReference>
<feature type="signal peptide" evidence="1">
    <location>
        <begin position="1"/>
        <end position="28"/>
    </location>
</feature>
<accession>A0ABW4WY06</accession>